<dbReference type="InterPro" id="IPR001638">
    <property type="entry name" value="Solute-binding_3/MltF_N"/>
</dbReference>
<dbReference type="Pfam" id="PF00497">
    <property type="entry name" value="SBP_bac_3"/>
    <property type="match status" value="1"/>
</dbReference>
<dbReference type="GO" id="GO:0030313">
    <property type="term" value="C:cell envelope"/>
    <property type="evidence" value="ECO:0007669"/>
    <property type="project" value="UniProtKB-SubCell"/>
</dbReference>
<reference evidence="9" key="1">
    <citation type="submission" date="2016-11" db="EMBL/GenBank/DDBJ databases">
        <authorList>
            <person name="Varghese N."/>
            <person name="Submissions S."/>
        </authorList>
    </citation>
    <scope>NUCLEOTIDE SEQUENCE [LARGE SCALE GENOMIC DNA]</scope>
    <source>
        <strain evidence="9">DSM 12395</strain>
    </source>
</reference>
<dbReference type="PANTHER" id="PTHR35936:SF34">
    <property type="entry name" value="ABC TRANSPORTER EXTRACELLULAR-BINDING PROTEIN YCKB-RELATED"/>
    <property type="match status" value="1"/>
</dbReference>
<dbReference type="InterPro" id="IPR001320">
    <property type="entry name" value="Iontro_rcpt_C"/>
</dbReference>
<evidence type="ECO:0000313" key="8">
    <source>
        <dbReference type="EMBL" id="SHE71798.1"/>
    </source>
</evidence>
<dbReference type="RefSeq" id="WP_073236601.1">
    <property type="nucleotide sequence ID" value="NZ_FQUY01000005.1"/>
</dbReference>
<feature type="domain" description="Solute-binding protein family 3/N-terminal" evidence="6">
    <location>
        <begin position="53"/>
        <end position="274"/>
    </location>
</feature>
<feature type="signal peptide" evidence="5">
    <location>
        <begin position="1"/>
        <end position="19"/>
    </location>
</feature>
<protein>
    <submittedName>
        <fullName evidence="8">Amino acid ABC transporter substrate-binding protein, PAAT family (TC 3.A.1.3.-)</fullName>
    </submittedName>
</protein>
<evidence type="ECO:0000256" key="3">
    <source>
        <dbReference type="ARBA" id="ARBA00022729"/>
    </source>
</evidence>
<dbReference type="PANTHER" id="PTHR35936">
    <property type="entry name" value="MEMBRANE-BOUND LYTIC MUREIN TRANSGLYCOSYLASE F"/>
    <property type="match status" value="1"/>
</dbReference>
<dbReference type="PROSITE" id="PS01039">
    <property type="entry name" value="SBP_BACTERIAL_3"/>
    <property type="match status" value="1"/>
</dbReference>
<gene>
    <name evidence="8" type="ORF">SAMN02745133_00976</name>
</gene>
<evidence type="ECO:0000313" key="9">
    <source>
        <dbReference type="Proteomes" id="UP000184148"/>
    </source>
</evidence>
<dbReference type="InterPro" id="IPR018313">
    <property type="entry name" value="SBP_3_CS"/>
</dbReference>
<dbReference type="Proteomes" id="UP000184148">
    <property type="component" value="Unassembled WGS sequence"/>
</dbReference>
<dbReference type="SMART" id="SM00079">
    <property type="entry name" value="PBPe"/>
    <property type="match status" value="1"/>
</dbReference>
<keyword evidence="9" id="KW-1185">Reference proteome</keyword>
<dbReference type="PROSITE" id="PS51257">
    <property type="entry name" value="PROKAR_LIPOPROTEIN"/>
    <property type="match status" value="1"/>
</dbReference>
<dbReference type="OrthoDB" id="9774451at2"/>
<proteinExistence type="inferred from homology"/>
<evidence type="ECO:0000259" key="6">
    <source>
        <dbReference type="SMART" id="SM00062"/>
    </source>
</evidence>
<feature type="domain" description="Ionotropic glutamate receptor C-terminal" evidence="7">
    <location>
        <begin position="50"/>
        <end position="273"/>
    </location>
</feature>
<dbReference type="AlphaFoldDB" id="A0A1M4VS95"/>
<dbReference type="CDD" id="cd00996">
    <property type="entry name" value="PBP2_AatB_like"/>
    <property type="match status" value="1"/>
</dbReference>
<sequence>MKKKNLWLVVLMLSIALLAVGCGSAEKEKPAATPEPAKQAEKNTWELVKEKGVLVAGLDDTFAPMGYRDEKTNELIGFDIDMAEELGKRLGVKIQWQPTQWDGVILALDSKRFDVIISGMTVTEERKKSINFSIPYINDGLVMVVKKGTTGFNTAEDLKGKVVGTQAGSSGEEALKKMQGLKETKLYKTFPDAFNDLQIGRIPVVVVDAMTAGHYLSKRPGVFEVVGEQLTKEPMAIGIRKTDVELKEAIDKAIAEMQKDGTLTRISMKWFQKDITTKAE</sequence>
<feature type="chain" id="PRO_5038566194" evidence="5">
    <location>
        <begin position="20"/>
        <end position="280"/>
    </location>
</feature>
<comment type="subcellular location">
    <subcellularLocation>
        <location evidence="1">Cell envelope</location>
    </subcellularLocation>
</comment>
<evidence type="ECO:0000256" key="2">
    <source>
        <dbReference type="ARBA" id="ARBA00010333"/>
    </source>
</evidence>
<dbReference type="SMART" id="SM00062">
    <property type="entry name" value="PBPb"/>
    <property type="match status" value="1"/>
</dbReference>
<keyword evidence="3 5" id="KW-0732">Signal</keyword>
<evidence type="ECO:0000256" key="4">
    <source>
        <dbReference type="RuleBase" id="RU003744"/>
    </source>
</evidence>
<evidence type="ECO:0000259" key="7">
    <source>
        <dbReference type="SMART" id="SM00079"/>
    </source>
</evidence>
<dbReference type="SUPFAM" id="SSF53850">
    <property type="entry name" value="Periplasmic binding protein-like II"/>
    <property type="match status" value="1"/>
</dbReference>
<accession>A0A1M4VS95</accession>
<evidence type="ECO:0000256" key="1">
    <source>
        <dbReference type="ARBA" id="ARBA00004196"/>
    </source>
</evidence>
<comment type="similarity">
    <text evidence="2 4">Belongs to the bacterial solute-binding protein 3 family.</text>
</comment>
<dbReference type="GO" id="GO:0016020">
    <property type="term" value="C:membrane"/>
    <property type="evidence" value="ECO:0007669"/>
    <property type="project" value="InterPro"/>
</dbReference>
<dbReference type="EMBL" id="FQUY01000005">
    <property type="protein sequence ID" value="SHE71798.1"/>
    <property type="molecule type" value="Genomic_DNA"/>
</dbReference>
<organism evidence="8 9">
    <name type="scientific">Desulforamulus putei DSM 12395</name>
    <dbReference type="NCBI Taxonomy" id="1121429"/>
    <lineage>
        <taxon>Bacteria</taxon>
        <taxon>Bacillati</taxon>
        <taxon>Bacillota</taxon>
        <taxon>Clostridia</taxon>
        <taxon>Eubacteriales</taxon>
        <taxon>Peptococcaceae</taxon>
        <taxon>Desulforamulus</taxon>
    </lineage>
</organism>
<dbReference type="GO" id="GO:0015276">
    <property type="term" value="F:ligand-gated monoatomic ion channel activity"/>
    <property type="evidence" value="ECO:0007669"/>
    <property type="project" value="InterPro"/>
</dbReference>
<dbReference type="Gene3D" id="3.40.190.10">
    <property type="entry name" value="Periplasmic binding protein-like II"/>
    <property type="match status" value="2"/>
</dbReference>
<dbReference type="STRING" id="1121429.SAMN02745133_00976"/>
<name>A0A1M4VS95_9FIRM</name>
<evidence type="ECO:0000256" key="5">
    <source>
        <dbReference type="SAM" id="SignalP"/>
    </source>
</evidence>